<dbReference type="PANTHER" id="PTHR24240">
    <property type="entry name" value="OPSIN"/>
    <property type="match status" value="1"/>
</dbReference>
<name>A0AAV3Y5R1_9GAST</name>
<dbReference type="InterPro" id="IPR050125">
    <property type="entry name" value="GPCR_opsins"/>
</dbReference>
<dbReference type="GO" id="GO:0016020">
    <property type="term" value="C:membrane"/>
    <property type="evidence" value="ECO:0007669"/>
    <property type="project" value="UniProtKB-SubCell"/>
</dbReference>
<comment type="similarity">
    <text evidence="8">Belongs to the G-protein coupled receptor 1 family.</text>
</comment>
<evidence type="ECO:0000256" key="4">
    <source>
        <dbReference type="ARBA" id="ARBA00023040"/>
    </source>
</evidence>
<evidence type="ECO:0000256" key="5">
    <source>
        <dbReference type="ARBA" id="ARBA00023136"/>
    </source>
</evidence>
<keyword evidence="5 10" id="KW-0472">Membrane</keyword>
<evidence type="ECO:0000313" key="13">
    <source>
        <dbReference type="Proteomes" id="UP000735302"/>
    </source>
</evidence>
<gene>
    <name evidence="12" type="ORF">PoB_000477400</name>
</gene>
<organism evidence="12 13">
    <name type="scientific">Plakobranchus ocellatus</name>
    <dbReference type="NCBI Taxonomy" id="259542"/>
    <lineage>
        <taxon>Eukaryota</taxon>
        <taxon>Metazoa</taxon>
        <taxon>Spiralia</taxon>
        <taxon>Lophotrochozoa</taxon>
        <taxon>Mollusca</taxon>
        <taxon>Gastropoda</taxon>
        <taxon>Heterobranchia</taxon>
        <taxon>Euthyneura</taxon>
        <taxon>Panpulmonata</taxon>
        <taxon>Sacoglossa</taxon>
        <taxon>Placobranchoidea</taxon>
        <taxon>Plakobranchidae</taxon>
        <taxon>Plakobranchus</taxon>
    </lineage>
</organism>
<comment type="caution">
    <text evidence="12">The sequence shown here is derived from an EMBL/GenBank/DDBJ whole genome shotgun (WGS) entry which is preliminary data.</text>
</comment>
<protein>
    <submittedName>
        <fullName evidence="12">Melanopsin</fullName>
    </submittedName>
</protein>
<evidence type="ECO:0000256" key="1">
    <source>
        <dbReference type="ARBA" id="ARBA00004141"/>
    </source>
</evidence>
<evidence type="ECO:0000256" key="9">
    <source>
        <dbReference type="SAM" id="MobiDB-lite"/>
    </source>
</evidence>
<keyword evidence="7 8" id="KW-0807">Transducer</keyword>
<dbReference type="InterPro" id="IPR000276">
    <property type="entry name" value="GPCR_Rhodpsn"/>
</dbReference>
<dbReference type="EMBL" id="BLXT01000588">
    <property type="protein sequence ID" value="GFN78268.1"/>
    <property type="molecule type" value="Genomic_DNA"/>
</dbReference>
<keyword evidence="3 10" id="KW-1133">Transmembrane helix</keyword>
<sequence length="615" mass="68929">MSYETLYSMYASQLAIKKRVKEEVEKKKAAEGEEKEEETGEGKGRKKLIAEEKEIREEVCQFYAGITAVAGLVTINTLAAISVDRYWAVVWRATPEQRLSKRVTGLVVISVWTYSVSWAACPILGWGSYVLDGIGTTCTFDYLTTTWWNRSFVISIAAGNFVLPFSLMVFCYTRIWAAVREVKRRLETDFPQATQGGGSFNSSNKERRPSVYSTGGYNINKEVCSGRLCNKTHRPSIISAESNSFSNKDVRFIYSSARSVCNNHLESRGRMNVTGISSPSDLCCEEANLIKYDENRNKSPSSPVPPNIPKTSSTHGDRRFSVYFRSRPEIVVALGRRRRNICGHFMSCEAIPNAERNSCCRSGCTCECGSRPTDRESKQKAHGKVCKFAFKSSRTMKDITGVQDGNALGSSHGYDCKHSHCWQKVRNCRYRLISKRSLCSFHSCCSTCCRPSRISSRRHSSFGDARETRLSESSKASGELSCSGEYRCGTISAGNGDRSRAKIKQRHHRLNCEHKTLRIILFLLLSFTMAWCPYLAVSLVGLFGDQSKISYLTSVLPSLVAKTSIVTNPILYSISHPKVRKRILTSILCPSHLSRPAYHVRMRTNQSSFGISNSQ</sequence>
<dbReference type="Pfam" id="PF00001">
    <property type="entry name" value="7tm_1"/>
    <property type="match status" value="1"/>
</dbReference>
<dbReference type="Proteomes" id="UP000735302">
    <property type="component" value="Unassembled WGS sequence"/>
</dbReference>
<feature type="transmembrane region" description="Helical" evidence="10">
    <location>
        <begin position="151"/>
        <end position="175"/>
    </location>
</feature>
<dbReference type="SUPFAM" id="SSF81321">
    <property type="entry name" value="Family A G protein-coupled receptor-like"/>
    <property type="match status" value="1"/>
</dbReference>
<feature type="transmembrane region" description="Helical" evidence="10">
    <location>
        <begin position="519"/>
        <end position="543"/>
    </location>
</feature>
<dbReference type="Gene3D" id="1.20.1070.10">
    <property type="entry name" value="Rhodopsin 7-helix transmembrane proteins"/>
    <property type="match status" value="2"/>
</dbReference>
<feature type="transmembrane region" description="Helical" evidence="10">
    <location>
        <begin position="549"/>
        <end position="572"/>
    </location>
</feature>
<dbReference type="PRINTS" id="PR00237">
    <property type="entry name" value="GPCRRHODOPSN"/>
</dbReference>
<evidence type="ECO:0000256" key="10">
    <source>
        <dbReference type="SAM" id="Phobius"/>
    </source>
</evidence>
<dbReference type="InterPro" id="IPR017452">
    <property type="entry name" value="GPCR_Rhodpsn_7TM"/>
</dbReference>
<evidence type="ECO:0000256" key="8">
    <source>
        <dbReference type="RuleBase" id="RU000688"/>
    </source>
</evidence>
<keyword evidence="2 8" id="KW-0812">Transmembrane</keyword>
<keyword evidence="4 8" id="KW-0297">G-protein coupled receptor</keyword>
<dbReference type="PROSITE" id="PS50262">
    <property type="entry name" value="G_PROTEIN_RECEP_F1_2"/>
    <property type="match status" value="1"/>
</dbReference>
<accession>A0AAV3Y5R1</accession>
<evidence type="ECO:0000256" key="6">
    <source>
        <dbReference type="ARBA" id="ARBA00023170"/>
    </source>
</evidence>
<dbReference type="GO" id="GO:0004930">
    <property type="term" value="F:G protein-coupled receptor activity"/>
    <property type="evidence" value="ECO:0007669"/>
    <property type="project" value="UniProtKB-KW"/>
</dbReference>
<evidence type="ECO:0000256" key="7">
    <source>
        <dbReference type="ARBA" id="ARBA00023224"/>
    </source>
</evidence>
<evidence type="ECO:0000256" key="2">
    <source>
        <dbReference type="ARBA" id="ARBA00022692"/>
    </source>
</evidence>
<keyword evidence="6 8" id="KW-0675">Receptor</keyword>
<feature type="transmembrane region" description="Helical" evidence="10">
    <location>
        <begin position="62"/>
        <end position="83"/>
    </location>
</feature>
<evidence type="ECO:0000259" key="11">
    <source>
        <dbReference type="PROSITE" id="PS50262"/>
    </source>
</evidence>
<comment type="subcellular location">
    <subcellularLocation>
        <location evidence="1">Membrane</location>
        <topology evidence="1">Multi-pass membrane protein</topology>
    </subcellularLocation>
</comment>
<reference evidence="12 13" key="1">
    <citation type="journal article" date="2021" name="Elife">
        <title>Chloroplast acquisition without the gene transfer in kleptoplastic sea slugs, Plakobranchus ocellatus.</title>
        <authorList>
            <person name="Maeda T."/>
            <person name="Takahashi S."/>
            <person name="Yoshida T."/>
            <person name="Shimamura S."/>
            <person name="Takaki Y."/>
            <person name="Nagai Y."/>
            <person name="Toyoda A."/>
            <person name="Suzuki Y."/>
            <person name="Arimoto A."/>
            <person name="Ishii H."/>
            <person name="Satoh N."/>
            <person name="Nishiyama T."/>
            <person name="Hasebe M."/>
            <person name="Maruyama T."/>
            <person name="Minagawa J."/>
            <person name="Obokata J."/>
            <person name="Shigenobu S."/>
        </authorList>
    </citation>
    <scope>NUCLEOTIDE SEQUENCE [LARGE SCALE GENOMIC DNA]</scope>
</reference>
<feature type="transmembrane region" description="Helical" evidence="10">
    <location>
        <begin position="103"/>
        <end position="131"/>
    </location>
</feature>
<evidence type="ECO:0000256" key="3">
    <source>
        <dbReference type="ARBA" id="ARBA00022989"/>
    </source>
</evidence>
<dbReference type="AlphaFoldDB" id="A0AAV3Y5R1"/>
<proteinExistence type="inferred from homology"/>
<evidence type="ECO:0000313" key="12">
    <source>
        <dbReference type="EMBL" id="GFN78268.1"/>
    </source>
</evidence>
<feature type="domain" description="G-protein coupled receptors family 1 profile" evidence="11">
    <location>
        <begin position="59"/>
        <end position="572"/>
    </location>
</feature>
<keyword evidence="13" id="KW-1185">Reference proteome</keyword>
<dbReference type="PROSITE" id="PS00237">
    <property type="entry name" value="G_PROTEIN_RECEP_F1_1"/>
    <property type="match status" value="1"/>
</dbReference>
<feature type="region of interest" description="Disordered" evidence="9">
    <location>
        <begin position="294"/>
        <end position="316"/>
    </location>
</feature>